<dbReference type="PANTHER" id="PTHR10796">
    <property type="entry name" value="PATCHED-RELATED"/>
    <property type="match status" value="1"/>
</dbReference>
<evidence type="ECO:0000313" key="2">
    <source>
        <dbReference type="EMBL" id="KAK5971965.1"/>
    </source>
</evidence>
<evidence type="ECO:0000313" key="3">
    <source>
        <dbReference type="Proteomes" id="UP001331761"/>
    </source>
</evidence>
<keyword evidence="1" id="KW-1133">Transmembrane helix</keyword>
<dbReference type="GO" id="GO:0006897">
    <property type="term" value="P:endocytosis"/>
    <property type="evidence" value="ECO:0007669"/>
    <property type="project" value="TreeGrafter"/>
</dbReference>
<gene>
    <name evidence="2" type="ORF">GCK32_003121</name>
</gene>
<dbReference type="PANTHER" id="PTHR10796:SF181">
    <property type="entry name" value="SSD DOMAIN-CONTAINING PROTEIN"/>
    <property type="match status" value="1"/>
</dbReference>
<reference evidence="2 3" key="1">
    <citation type="submission" date="2019-10" db="EMBL/GenBank/DDBJ databases">
        <title>Assembly and Annotation for the nematode Trichostrongylus colubriformis.</title>
        <authorList>
            <person name="Martin J."/>
        </authorList>
    </citation>
    <scope>NUCLEOTIDE SEQUENCE [LARGE SCALE GENOMIC DNA]</scope>
    <source>
        <strain evidence="2">G859</strain>
        <tissue evidence="2">Whole worm</tissue>
    </source>
</reference>
<keyword evidence="1" id="KW-0812">Transmembrane</keyword>
<evidence type="ECO:0000256" key="1">
    <source>
        <dbReference type="SAM" id="Phobius"/>
    </source>
</evidence>
<dbReference type="AlphaFoldDB" id="A0AAN8FLC8"/>
<proteinExistence type="predicted"/>
<organism evidence="2 3">
    <name type="scientific">Trichostrongylus colubriformis</name>
    <name type="common">Black scour worm</name>
    <dbReference type="NCBI Taxonomy" id="6319"/>
    <lineage>
        <taxon>Eukaryota</taxon>
        <taxon>Metazoa</taxon>
        <taxon>Ecdysozoa</taxon>
        <taxon>Nematoda</taxon>
        <taxon>Chromadorea</taxon>
        <taxon>Rhabditida</taxon>
        <taxon>Rhabditina</taxon>
        <taxon>Rhabditomorpha</taxon>
        <taxon>Strongyloidea</taxon>
        <taxon>Trichostrongylidae</taxon>
        <taxon>Trichostrongylus</taxon>
    </lineage>
</organism>
<dbReference type="SUPFAM" id="SSF82866">
    <property type="entry name" value="Multidrug efflux transporter AcrB transmembrane domain"/>
    <property type="match status" value="1"/>
</dbReference>
<dbReference type="GO" id="GO:0005886">
    <property type="term" value="C:plasma membrane"/>
    <property type="evidence" value="ECO:0007669"/>
    <property type="project" value="TreeGrafter"/>
</dbReference>
<dbReference type="Gene3D" id="1.20.1640.10">
    <property type="entry name" value="Multidrug efflux transporter AcrB transmembrane domain"/>
    <property type="match status" value="1"/>
</dbReference>
<dbReference type="Proteomes" id="UP001331761">
    <property type="component" value="Unassembled WGS sequence"/>
</dbReference>
<protein>
    <submittedName>
        <fullName evidence="2">Uncharacterized protein</fullName>
    </submittedName>
</protein>
<dbReference type="EMBL" id="WIXE01017172">
    <property type="protein sequence ID" value="KAK5971965.1"/>
    <property type="molecule type" value="Genomic_DNA"/>
</dbReference>
<keyword evidence="1" id="KW-0472">Membrane</keyword>
<sequence>MVTIVMSIGFFVDFAAHFSYSFAKQINLGVHQDTRTELPSGQAAARVAKNSRAEGRNLPPSDRMRNALYTIGAPILQSATSTILGVSFLASAKFYVFRSFLKTIFLVIMLGN</sequence>
<dbReference type="GO" id="GO:0030659">
    <property type="term" value="C:cytoplasmic vesicle membrane"/>
    <property type="evidence" value="ECO:0007669"/>
    <property type="project" value="TreeGrafter"/>
</dbReference>
<accession>A0AAN8FLC8</accession>
<dbReference type="InterPro" id="IPR051697">
    <property type="entry name" value="Patched_domain-protein"/>
</dbReference>
<keyword evidence="3" id="KW-1185">Reference proteome</keyword>
<comment type="caution">
    <text evidence="2">The sequence shown here is derived from an EMBL/GenBank/DDBJ whole genome shotgun (WGS) entry which is preliminary data.</text>
</comment>
<name>A0AAN8FLC8_TRICO</name>
<dbReference type="GO" id="GO:0018996">
    <property type="term" value="P:molting cycle, collagen and cuticulin-based cuticle"/>
    <property type="evidence" value="ECO:0007669"/>
    <property type="project" value="TreeGrafter"/>
</dbReference>
<feature type="transmembrane region" description="Helical" evidence="1">
    <location>
        <begin position="95"/>
        <end position="111"/>
    </location>
</feature>
<feature type="transmembrane region" description="Helical" evidence="1">
    <location>
        <begin position="66"/>
        <end position="89"/>
    </location>
</feature>